<gene>
    <name evidence="2" type="ORF">PCOR1329_LOCUS26850</name>
</gene>
<protein>
    <submittedName>
        <fullName evidence="2">Uncharacterized protein</fullName>
    </submittedName>
</protein>
<accession>A0ABN9S601</accession>
<keyword evidence="3" id="KW-1185">Reference proteome</keyword>
<feature type="region of interest" description="Disordered" evidence="1">
    <location>
        <begin position="39"/>
        <end position="99"/>
    </location>
</feature>
<proteinExistence type="predicted"/>
<name>A0ABN9S601_9DINO</name>
<evidence type="ECO:0000313" key="3">
    <source>
        <dbReference type="Proteomes" id="UP001189429"/>
    </source>
</evidence>
<evidence type="ECO:0000256" key="1">
    <source>
        <dbReference type="SAM" id="MobiDB-lite"/>
    </source>
</evidence>
<feature type="region of interest" description="Disordered" evidence="1">
    <location>
        <begin position="118"/>
        <end position="175"/>
    </location>
</feature>
<comment type="caution">
    <text evidence="2">The sequence shown here is derived from an EMBL/GenBank/DDBJ whole genome shotgun (WGS) entry which is preliminary data.</text>
</comment>
<evidence type="ECO:0000313" key="2">
    <source>
        <dbReference type="EMBL" id="CAK0827260.1"/>
    </source>
</evidence>
<feature type="non-terminal residue" evidence="2">
    <location>
        <position position="1"/>
    </location>
</feature>
<dbReference type="Proteomes" id="UP001189429">
    <property type="component" value="Unassembled WGS sequence"/>
</dbReference>
<feature type="compositionally biased region" description="Low complexity" evidence="1">
    <location>
        <begin position="118"/>
        <end position="150"/>
    </location>
</feature>
<dbReference type="EMBL" id="CAUYUJ010009613">
    <property type="protein sequence ID" value="CAK0827260.1"/>
    <property type="molecule type" value="Genomic_DNA"/>
</dbReference>
<reference evidence="2" key="1">
    <citation type="submission" date="2023-10" db="EMBL/GenBank/DDBJ databases">
        <authorList>
            <person name="Chen Y."/>
            <person name="Shah S."/>
            <person name="Dougan E. K."/>
            <person name="Thang M."/>
            <person name="Chan C."/>
        </authorList>
    </citation>
    <scope>NUCLEOTIDE SEQUENCE [LARGE SCALE GENOMIC DNA]</scope>
</reference>
<organism evidence="2 3">
    <name type="scientific">Prorocentrum cordatum</name>
    <dbReference type="NCBI Taxonomy" id="2364126"/>
    <lineage>
        <taxon>Eukaryota</taxon>
        <taxon>Sar</taxon>
        <taxon>Alveolata</taxon>
        <taxon>Dinophyceae</taxon>
        <taxon>Prorocentrales</taxon>
        <taxon>Prorocentraceae</taxon>
        <taxon>Prorocentrum</taxon>
    </lineage>
</organism>
<feature type="compositionally biased region" description="Basic residues" evidence="1">
    <location>
        <begin position="162"/>
        <end position="175"/>
    </location>
</feature>
<sequence length="260" mass="27908">APPSWGIMSSRRCWGYPSCSGATSSSTLSQNGLASCRRIARSTTSRRPWAATPRQRPRWRTGFTPSRRRRPRRRARLRPAARASGAAAAARGGRALGTGGALGARVAGVPPLARGLRRPVVASGGRAAGGRPRAPGQEAPPRAAGRGPLPSLREEDPGVQRGRARRGHGAVHRGRPGRRVIIQVPWPQLGALGRRLGVDDVYWSRGNRRLVEQGCSAVLSVEADCLSRSGRPHCRAIPSSSDEPYGICLRDWSRRCALHA</sequence>
<feature type="compositionally biased region" description="Low complexity" evidence="1">
    <location>
        <begin position="80"/>
        <end position="93"/>
    </location>
</feature>
<feature type="compositionally biased region" description="Basic residues" evidence="1">
    <location>
        <begin position="66"/>
        <end position="79"/>
    </location>
</feature>